<protein>
    <recommendedName>
        <fullName evidence="3">Protein SCAI</fullName>
    </recommendedName>
</protein>
<evidence type="ECO:0000313" key="2">
    <source>
        <dbReference type="Proteomes" id="UP000652761"/>
    </source>
</evidence>
<reference evidence="1" key="1">
    <citation type="submission" date="2017-07" db="EMBL/GenBank/DDBJ databases">
        <title>Taro Niue Genome Assembly and Annotation.</title>
        <authorList>
            <person name="Atibalentja N."/>
            <person name="Keating K."/>
            <person name="Fields C.J."/>
        </authorList>
    </citation>
    <scope>NUCLEOTIDE SEQUENCE</scope>
    <source>
        <strain evidence="1">Niue_2</strain>
        <tissue evidence="1">Leaf</tissue>
    </source>
</reference>
<gene>
    <name evidence="1" type="ORF">Taro_016605</name>
</gene>
<dbReference type="AlphaFoldDB" id="A0A843UQS9"/>
<proteinExistence type="predicted"/>
<dbReference type="OrthoDB" id="525027at2759"/>
<dbReference type="Pfam" id="PF12070">
    <property type="entry name" value="SCAI"/>
    <property type="match status" value="1"/>
</dbReference>
<name>A0A843UQS9_COLES</name>
<dbReference type="EMBL" id="NMUH01000739">
    <property type="protein sequence ID" value="MQL84110.1"/>
    <property type="molecule type" value="Genomic_DNA"/>
</dbReference>
<dbReference type="PANTHER" id="PTHR21243">
    <property type="entry name" value="PROTEIN SCAI"/>
    <property type="match status" value="1"/>
</dbReference>
<dbReference type="GO" id="GO:0006351">
    <property type="term" value="P:DNA-templated transcription"/>
    <property type="evidence" value="ECO:0007669"/>
    <property type="project" value="InterPro"/>
</dbReference>
<organism evidence="1 2">
    <name type="scientific">Colocasia esculenta</name>
    <name type="common">Wild taro</name>
    <name type="synonym">Arum esculentum</name>
    <dbReference type="NCBI Taxonomy" id="4460"/>
    <lineage>
        <taxon>Eukaryota</taxon>
        <taxon>Viridiplantae</taxon>
        <taxon>Streptophyta</taxon>
        <taxon>Embryophyta</taxon>
        <taxon>Tracheophyta</taxon>
        <taxon>Spermatophyta</taxon>
        <taxon>Magnoliopsida</taxon>
        <taxon>Liliopsida</taxon>
        <taxon>Araceae</taxon>
        <taxon>Aroideae</taxon>
        <taxon>Colocasieae</taxon>
        <taxon>Colocasia</taxon>
    </lineage>
</organism>
<accession>A0A843UQS9</accession>
<evidence type="ECO:0008006" key="3">
    <source>
        <dbReference type="Google" id="ProtNLM"/>
    </source>
</evidence>
<keyword evidence="2" id="KW-1185">Reference proteome</keyword>
<evidence type="ECO:0000313" key="1">
    <source>
        <dbReference type="EMBL" id="MQL84110.1"/>
    </source>
</evidence>
<dbReference type="InterPro" id="IPR022709">
    <property type="entry name" value="SCAI"/>
</dbReference>
<dbReference type="GO" id="GO:0003714">
    <property type="term" value="F:transcription corepressor activity"/>
    <property type="evidence" value="ECO:0007669"/>
    <property type="project" value="InterPro"/>
</dbReference>
<sequence>MSRGGGGIPETELFWSLVDKADRKFSKVKESPPYGRNRNDADFSKAFKIYTRLWKMQQESRQKLVEAGMKRWEIGEIASRVARLYYGQYQRTSESSYLVEAYVFYEAILSREYFRDGLSQDASALAKKQLRFLARFLIVCLMLSRREMVVRLAGQLRSTVDECKRNFQAFCLLPRLPFSSCK</sequence>
<dbReference type="Proteomes" id="UP000652761">
    <property type="component" value="Unassembled WGS sequence"/>
</dbReference>
<comment type="caution">
    <text evidence="1">The sequence shown here is derived from an EMBL/GenBank/DDBJ whole genome shotgun (WGS) entry which is preliminary data.</text>
</comment>